<dbReference type="EMBL" id="CAKKLH010000325">
    <property type="protein sequence ID" value="CAH0112251.1"/>
    <property type="molecule type" value="Genomic_DNA"/>
</dbReference>
<dbReference type="PANTHER" id="PTHR16172:SF41">
    <property type="entry name" value="MAJOR FACILITATOR SUPERFAMILY DOMAIN-CONTAINING PROTEIN 6-LIKE"/>
    <property type="match status" value="1"/>
</dbReference>
<protein>
    <recommendedName>
        <fullName evidence="7">Major facilitator superfamily (MFS) profile domain-containing protein</fullName>
    </recommendedName>
</protein>
<keyword evidence="4 6" id="KW-1133">Transmembrane helix</keyword>
<dbReference type="GO" id="GO:0022857">
    <property type="term" value="F:transmembrane transporter activity"/>
    <property type="evidence" value="ECO:0007669"/>
    <property type="project" value="InterPro"/>
</dbReference>
<feature type="transmembrane region" description="Helical" evidence="6">
    <location>
        <begin position="775"/>
        <end position="802"/>
    </location>
</feature>
<feature type="transmembrane region" description="Helical" evidence="6">
    <location>
        <begin position="85"/>
        <end position="103"/>
    </location>
</feature>
<feature type="transmembrane region" description="Helical" evidence="6">
    <location>
        <begin position="316"/>
        <end position="339"/>
    </location>
</feature>
<feature type="transmembrane region" description="Helical" evidence="6">
    <location>
        <begin position="808"/>
        <end position="829"/>
    </location>
</feature>
<feature type="transmembrane region" description="Helical" evidence="6">
    <location>
        <begin position="28"/>
        <end position="49"/>
    </location>
</feature>
<feature type="transmembrane region" description="Helical" evidence="6">
    <location>
        <begin position="419"/>
        <end position="440"/>
    </location>
</feature>
<evidence type="ECO:0000256" key="2">
    <source>
        <dbReference type="ARBA" id="ARBA00005241"/>
    </source>
</evidence>
<evidence type="ECO:0000256" key="3">
    <source>
        <dbReference type="ARBA" id="ARBA00022692"/>
    </source>
</evidence>
<feature type="transmembrane region" description="Helical" evidence="6">
    <location>
        <begin position="289"/>
        <end position="309"/>
    </location>
</feature>
<feature type="transmembrane region" description="Helical" evidence="6">
    <location>
        <begin position="249"/>
        <end position="269"/>
    </location>
</feature>
<keyword evidence="5 6" id="KW-0472">Membrane</keyword>
<feature type="transmembrane region" description="Helical" evidence="6">
    <location>
        <begin position="476"/>
        <end position="494"/>
    </location>
</feature>
<reference evidence="8" key="1">
    <citation type="submission" date="2021-11" db="EMBL/GenBank/DDBJ databases">
        <authorList>
            <person name="Schell T."/>
        </authorList>
    </citation>
    <scope>NUCLEOTIDE SEQUENCE</scope>
    <source>
        <strain evidence="8">M5</strain>
    </source>
</reference>
<evidence type="ECO:0000313" key="8">
    <source>
        <dbReference type="EMBL" id="CAH0112251.1"/>
    </source>
</evidence>
<evidence type="ECO:0000259" key="7">
    <source>
        <dbReference type="PROSITE" id="PS50850"/>
    </source>
</evidence>
<dbReference type="PROSITE" id="PS50850">
    <property type="entry name" value="MFS"/>
    <property type="match status" value="1"/>
</dbReference>
<accession>A0A8J2S0H7</accession>
<feature type="transmembrane region" description="Helical" evidence="6">
    <location>
        <begin position="55"/>
        <end position="76"/>
    </location>
</feature>
<dbReference type="AlphaFoldDB" id="A0A8J2S0H7"/>
<evidence type="ECO:0000313" key="9">
    <source>
        <dbReference type="Proteomes" id="UP000789390"/>
    </source>
</evidence>
<feature type="transmembrane region" description="Helical" evidence="6">
    <location>
        <begin position="649"/>
        <end position="670"/>
    </location>
</feature>
<feature type="transmembrane region" description="Helical" evidence="6">
    <location>
        <begin position="181"/>
        <end position="198"/>
    </location>
</feature>
<dbReference type="InterPro" id="IPR024989">
    <property type="entry name" value="MFS_assoc_dom"/>
</dbReference>
<organism evidence="8 9">
    <name type="scientific">Daphnia galeata</name>
    <dbReference type="NCBI Taxonomy" id="27404"/>
    <lineage>
        <taxon>Eukaryota</taxon>
        <taxon>Metazoa</taxon>
        <taxon>Ecdysozoa</taxon>
        <taxon>Arthropoda</taxon>
        <taxon>Crustacea</taxon>
        <taxon>Branchiopoda</taxon>
        <taxon>Diplostraca</taxon>
        <taxon>Cladocera</taxon>
        <taxon>Anomopoda</taxon>
        <taxon>Daphniidae</taxon>
        <taxon>Daphnia</taxon>
    </lineage>
</organism>
<feature type="transmembrane region" description="Helical" evidence="6">
    <location>
        <begin position="530"/>
        <end position="553"/>
    </location>
</feature>
<keyword evidence="3 6" id="KW-0812">Transmembrane</keyword>
<feature type="transmembrane region" description="Helical" evidence="6">
    <location>
        <begin position="738"/>
        <end position="763"/>
    </location>
</feature>
<gene>
    <name evidence="8" type="ORF">DGAL_LOCUS15966</name>
</gene>
<dbReference type="InterPro" id="IPR020846">
    <property type="entry name" value="MFS_dom"/>
</dbReference>
<dbReference type="GO" id="GO:0016020">
    <property type="term" value="C:membrane"/>
    <property type="evidence" value="ECO:0007669"/>
    <property type="project" value="UniProtKB-SubCell"/>
</dbReference>
<dbReference type="InterPro" id="IPR036259">
    <property type="entry name" value="MFS_trans_sf"/>
</dbReference>
<feature type="transmembrane region" description="Helical" evidence="6">
    <location>
        <begin position="602"/>
        <end position="621"/>
    </location>
</feature>
<dbReference type="SUPFAM" id="SSF103473">
    <property type="entry name" value="MFS general substrate transporter"/>
    <property type="match status" value="3"/>
</dbReference>
<feature type="transmembrane region" description="Helical" evidence="6">
    <location>
        <begin position="210"/>
        <end position="229"/>
    </location>
</feature>
<feature type="transmembrane region" description="Helical" evidence="6">
    <location>
        <begin position="713"/>
        <end position="732"/>
    </location>
</feature>
<feature type="domain" description="Major facilitator superfamily (MFS) profile" evidence="7">
    <location>
        <begin position="632"/>
        <end position="852"/>
    </location>
</feature>
<comment type="similarity">
    <text evidence="2">Belongs to the major facilitator superfamily. MFSD6 family.</text>
</comment>
<dbReference type="Proteomes" id="UP000789390">
    <property type="component" value="Unassembled WGS sequence"/>
</dbReference>
<evidence type="ECO:0000256" key="1">
    <source>
        <dbReference type="ARBA" id="ARBA00004141"/>
    </source>
</evidence>
<dbReference type="Pfam" id="PF12832">
    <property type="entry name" value="MFS_1_like"/>
    <property type="match status" value="2"/>
</dbReference>
<feature type="transmembrane region" description="Helical" evidence="6">
    <location>
        <begin position="138"/>
        <end position="161"/>
    </location>
</feature>
<proteinExistence type="inferred from homology"/>
<dbReference type="Gene3D" id="1.20.1250.20">
    <property type="entry name" value="MFS general substrate transporter like domains"/>
    <property type="match status" value="4"/>
</dbReference>
<comment type="caution">
    <text evidence="8">The sequence shown here is derived from an EMBL/GenBank/DDBJ whole genome shotgun (WGS) entry which is preliminary data.</text>
</comment>
<feature type="transmembrane region" description="Helical" evidence="6">
    <location>
        <begin position="446"/>
        <end position="467"/>
    </location>
</feature>
<evidence type="ECO:0000256" key="6">
    <source>
        <dbReference type="SAM" id="Phobius"/>
    </source>
</evidence>
<dbReference type="PANTHER" id="PTHR16172">
    <property type="entry name" value="MAJOR FACILITATOR SUPERFAMILY DOMAIN-CONTAINING PROTEIN 6-LIKE"/>
    <property type="match status" value="1"/>
</dbReference>
<feature type="transmembrane region" description="Helical" evidence="6">
    <location>
        <begin position="573"/>
        <end position="590"/>
    </location>
</feature>
<feature type="transmembrane region" description="Helical" evidence="6">
    <location>
        <begin position="370"/>
        <end position="391"/>
    </location>
</feature>
<evidence type="ECO:0000256" key="5">
    <source>
        <dbReference type="ARBA" id="ARBA00023136"/>
    </source>
</evidence>
<evidence type="ECO:0000256" key="4">
    <source>
        <dbReference type="ARBA" id="ARBA00022989"/>
    </source>
</evidence>
<keyword evidence="9" id="KW-1185">Reference proteome</keyword>
<sequence>MGLDRFQNLKSSLFQVNGPLLKLKITYFFVYAVWFCGFPYLALISTQIIDFKQLAIIYGCIPATSILGPVITGFVADKIGNYKTVLIATLLLNAVTYLSVLWLELDHQSYSVGGSNQTNSSANNSVVSTDSSITQSSYTFPILLVVRLLAFYAFDTTNFLLDSCSSTMCKKYGGDFGRQKMYSMASMIVFPIIVGVLIDKISAYRGFNDYSIAFYISTALTLGVIVLIYNLDVEVQKNKQSFFTTAKEIVGMIDVDAFFLVQIVVGICWGWHRSFFPVYVDLEIEDSKILFGAASSISGIGSIVVFWTAKKIVEKFGAPTTVAVSLILTCLRFITYYFFKNPWVILINESLEGTGGFLSLVAGNYFCGVAAPPGMVASFNGLLSAAVFGAGKMENAFRRFKSAIFPINPQLLKLKLSYFLIYSALFSSFPYISIISTQIIDYRQLSILFICATAISTLGPIITGFVADKLGIYKPIIITAGFLMGFIHLPILWLESAHRTHRAELNETIQLAGGPAALSSVSTTAVPSEYIFPILLLIRILGFIFLDASLTLLDATGLSISKKYGADFGQQKMAGSLSMIIVPVFCGLLIDAISDKLGYTDYSIAFYLSAGFVVILMPILYRMEIVVQKNKQSIISTAKKVIGMIDVDVFLLVEIFVGACMGFHLTFLSVYVDAELIASKTLYGLASSCGGISSVISLSVAKPIIDRLGEANTVAFGLALYSIRFTVFYFLQSSISNPWILLVTESLDGFCGVLSIVTGSYFCSAAAPPGMLASLNGIFAAAAFGLGRGMGTAVGSFLISSYGIRSTYLLFGMVVGSVAILYLAIYHLVLKKMEHKRLMLTRSEQGQLNTSD</sequence>
<dbReference type="InterPro" id="IPR051717">
    <property type="entry name" value="MFS_MFSD6"/>
</dbReference>
<feature type="transmembrane region" description="Helical" evidence="6">
    <location>
        <begin position="682"/>
        <end position="701"/>
    </location>
</feature>
<dbReference type="OrthoDB" id="5989317at2759"/>
<name>A0A8J2S0H7_9CRUS</name>
<comment type="subcellular location">
    <subcellularLocation>
        <location evidence="1">Membrane</location>
        <topology evidence="1">Multi-pass membrane protein</topology>
    </subcellularLocation>
</comment>